<name>A0A444WPP3_ARAHY</name>
<dbReference type="InterPro" id="IPR008395">
    <property type="entry name" value="Agenet-like_dom"/>
</dbReference>
<evidence type="ECO:0000313" key="4">
    <source>
        <dbReference type="Proteomes" id="UP000289738"/>
    </source>
</evidence>
<dbReference type="EMBL" id="SDMP01000026">
    <property type="protein sequence ID" value="RYQ79303.1"/>
    <property type="molecule type" value="Genomic_DNA"/>
</dbReference>
<dbReference type="Proteomes" id="UP000289738">
    <property type="component" value="Unassembled WGS sequence"/>
</dbReference>
<evidence type="ECO:0000313" key="3">
    <source>
        <dbReference type="EMBL" id="RYQ79303.1"/>
    </source>
</evidence>
<keyword evidence="4" id="KW-1185">Reference proteome</keyword>
<sequence>MLHFKKGEAVEATHPKNPENRNRLYPASVLRATNNNRLLLQYHTLFSDHPPNNPLRYSLPLSCVRPKLPDLLNPWFKVGDPVDAYCHSHGGAAWCSATVDDILENSRYAVSFWDEKGNVSTERAVIEQCRMRPHREWVHGYWVPPLPSQMDNNIQYTSSKPKKLKADETYKEQPPEMVSMTNTGNLRFKIKYSRRQLKESKFKKGRMVEVRDEDEGYEGAWFVATIVSSVGKDMFLVEYRDLLADDGTHQLLQEVVYEKFIRPCPPEVPSVSSFKQFQEVDAWYNDAWWEGVVLAVVNSSEYFVSFMHNDVLRFESSKLRPHQDWFDGKWVMASKGSRELTKKFGDVMSKAKNLTGNKIILKCLKSLEPELEQMPRILMSGSRNSSIQFASHLYKGAKVEVRSDEEGYQGAWYTAIIVNSLQNGKYVVEYLTLKTNDLTEQLREEADASDIRPVPPDIQHRHRYVLREWVDAWYNDGWWKGQVCGFACFRYSVYFWPTKEQLEFEHCHLRPHQEWIDGRWPTLRYCLVNYCLQSSKSLVDLLFGTGKNVICTIEILKNILGDGDPAYGVKSIARHTMGAGHASLDFY</sequence>
<proteinExistence type="predicted"/>
<evidence type="ECO:0000259" key="2">
    <source>
        <dbReference type="SMART" id="SM00743"/>
    </source>
</evidence>
<gene>
    <name evidence="3" type="ORF">Ahy_Scaffold6g108026</name>
</gene>
<comment type="caution">
    <text evidence="3">The sequence shown here is derived from an EMBL/GenBank/DDBJ whole genome shotgun (WGS) entry which is preliminary data.</text>
</comment>
<reference evidence="3 4" key="1">
    <citation type="submission" date="2019-01" db="EMBL/GenBank/DDBJ databases">
        <title>Sequencing of cultivated peanut Arachis hypogaea provides insights into genome evolution and oil improvement.</title>
        <authorList>
            <person name="Chen X."/>
        </authorList>
    </citation>
    <scope>NUCLEOTIDE SEQUENCE [LARGE SCALE GENOMIC DNA]</scope>
    <source>
        <strain evidence="4">cv. Fuhuasheng</strain>
        <tissue evidence="3">Leaves</tissue>
    </source>
</reference>
<dbReference type="AlphaFoldDB" id="A0A444WPP3"/>
<feature type="domain" description="Agenet" evidence="2">
    <location>
        <begin position="272"/>
        <end position="327"/>
    </location>
</feature>
<feature type="domain" description="Agenet" evidence="2">
    <location>
        <begin position="391"/>
        <end position="459"/>
    </location>
</feature>
<accession>A0A444WPP3</accession>
<feature type="domain" description="Agenet" evidence="2">
    <location>
        <begin position="2"/>
        <end position="72"/>
    </location>
</feature>
<protein>
    <recommendedName>
        <fullName evidence="2">Agenet domain-containing protein</fullName>
    </recommendedName>
</protein>
<evidence type="ECO:0000256" key="1">
    <source>
        <dbReference type="SAM" id="MobiDB-lite"/>
    </source>
</evidence>
<dbReference type="PANTHER" id="PTHR31917">
    <property type="entry name" value="AGENET DOMAIN-CONTAINING PROTEIN-RELATED"/>
    <property type="match status" value="1"/>
</dbReference>
<dbReference type="Gene3D" id="2.30.30.140">
    <property type="match status" value="2"/>
</dbReference>
<dbReference type="InterPro" id="IPR014002">
    <property type="entry name" value="Agenet_dom_plant"/>
</dbReference>
<dbReference type="SMART" id="SM00743">
    <property type="entry name" value="Agenet"/>
    <property type="match status" value="6"/>
</dbReference>
<feature type="domain" description="Agenet" evidence="2">
    <location>
        <begin position="74"/>
        <end position="139"/>
    </location>
</feature>
<dbReference type="Pfam" id="PF05641">
    <property type="entry name" value="Agenet"/>
    <property type="match status" value="4"/>
</dbReference>
<dbReference type="CDD" id="cd20406">
    <property type="entry name" value="Tudor_Agenet_AtDUF_rpt2_4"/>
    <property type="match status" value="2"/>
</dbReference>
<dbReference type="CDD" id="cd20405">
    <property type="entry name" value="Tudor_Agenet_AtDUF_rpt1_3"/>
    <property type="match status" value="2"/>
</dbReference>
<dbReference type="PANTHER" id="PTHR31917:SF147">
    <property type="entry name" value="AGENET DOMAIN-CONTAINING PROTEIN"/>
    <property type="match status" value="1"/>
</dbReference>
<feature type="region of interest" description="Disordered" evidence="1">
    <location>
        <begin position="1"/>
        <end position="22"/>
    </location>
</feature>
<feature type="domain" description="Agenet" evidence="2">
    <location>
        <begin position="462"/>
        <end position="517"/>
    </location>
</feature>
<organism evidence="3 4">
    <name type="scientific">Arachis hypogaea</name>
    <name type="common">Peanut</name>
    <dbReference type="NCBI Taxonomy" id="3818"/>
    <lineage>
        <taxon>Eukaryota</taxon>
        <taxon>Viridiplantae</taxon>
        <taxon>Streptophyta</taxon>
        <taxon>Embryophyta</taxon>
        <taxon>Tracheophyta</taxon>
        <taxon>Spermatophyta</taxon>
        <taxon>Magnoliopsida</taxon>
        <taxon>eudicotyledons</taxon>
        <taxon>Gunneridae</taxon>
        <taxon>Pentapetalae</taxon>
        <taxon>rosids</taxon>
        <taxon>fabids</taxon>
        <taxon>Fabales</taxon>
        <taxon>Fabaceae</taxon>
        <taxon>Papilionoideae</taxon>
        <taxon>50 kb inversion clade</taxon>
        <taxon>dalbergioids sensu lato</taxon>
        <taxon>Dalbergieae</taxon>
        <taxon>Pterocarpus clade</taxon>
        <taxon>Arachis</taxon>
    </lineage>
</organism>
<feature type="domain" description="Agenet" evidence="2">
    <location>
        <begin position="200"/>
        <end position="269"/>
    </location>
</feature>